<dbReference type="SUPFAM" id="SSF51905">
    <property type="entry name" value="FAD/NAD(P)-binding domain"/>
    <property type="match status" value="1"/>
</dbReference>
<dbReference type="Gene3D" id="3.50.50.60">
    <property type="entry name" value="FAD/NAD(P)-binding domain"/>
    <property type="match status" value="2"/>
</dbReference>
<reference evidence="4 5" key="1">
    <citation type="submission" date="2014-03" db="EMBL/GenBank/DDBJ databases">
        <title>The genome of Kluyveromyces dobzhanskii.</title>
        <authorList>
            <person name="Nystedt B."/>
            <person name="Astrom S."/>
        </authorList>
    </citation>
    <scope>NUCLEOTIDE SEQUENCE [LARGE SCALE GENOMIC DNA]</scope>
    <source>
        <strain evidence="4 5">CBS 2104</strain>
    </source>
</reference>
<dbReference type="EMBL" id="CCBQ010000004">
    <property type="protein sequence ID" value="CDO91927.1"/>
    <property type="molecule type" value="Genomic_DNA"/>
</dbReference>
<evidence type="ECO:0000256" key="3">
    <source>
        <dbReference type="ARBA" id="ARBA00023002"/>
    </source>
</evidence>
<evidence type="ECO:0000313" key="4">
    <source>
        <dbReference type="EMBL" id="CDO91927.1"/>
    </source>
</evidence>
<protein>
    <submittedName>
        <fullName evidence="4">WGS project CCBQ000000000 data, contig 00107</fullName>
    </submittedName>
</protein>
<dbReference type="PANTHER" id="PTHR23023">
    <property type="entry name" value="DIMETHYLANILINE MONOOXYGENASE"/>
    <property type="match status" value="1"/>
</dbReference>
<dbReference type="GO" id="GO:0050661">
    <property type="term" value="F:NADP binding"/>
    <property type="evidence" value="ECO:0007669"/>
    <property type="project" value="InterPro"/>
</dbReference>
<evidence type="ECO:0000256" key="2">
    <source>
        <dbReference type="ARBA" id="ARBA00022827"/>
    </source>
</evidence>
<dbReference type="OrthoDB" id="66881at2759"/>
<accession>A0A0A8L1C0</accession>
<keyword evidence="1" id="KW-0285">Flavoprotein</keyword>
<gene>
    <name evidence="4" type="ORF">KLDO_g257</name>
</gene>
<organism evidence="4 5">
    <name type="scientific">Kluyveromyces dobzhanskii CBS 2104</name>
    <dbReference type="NCBI Taxonomy" id="1427455"/>
    <lineage>
        <taxon>Eukaryota</taxon>
        <taxon>Fungi</taxon>
        <taxon>Dikarya</taxon>
        <taxon>Ascomycota</taxon>
        <taxon>Saccharomycotina</taxon>
        <taxon>Saccharomycetes</taxon>
        <taxon>Saccharomycetales</taxon>
        <taxon>Saccharomycetaceae</taxon>
        <taxon>Kluyveromyces</taxon>
    </lineage>
</organism>
<dbReference type="GO" id="GO:0016491">
    <property type="term" value="F:oxidoreductase activity"/>
    <property type="evidence" value="ECO:0007669"/>
    <property type="project" value="UniProtKB-KW"/>
</dbReference>
<dbReference type="GO" id="GO:0050660">
    <property type="term" value="F:flavin adenine dinucleotide binding"/>
    <property type="evidence" value="ECO:0007669"/>
    <property type="project" value="InterPro"/>
</dbReference>
<dbReference type="InterPro" id="IPR036188">
    <property type="entry name" value="FAD/NAD-bd_sf"/>
</dbReference>
<dbReference type="InterPro" id="IPR000960">
    <property type="entry name" value="Flavin_mOase"/>
</dbReference>
<dbReference type="PRINTS" id="PR00370">
    <property type="entry name" value="FMOXYGENASE"/>
</dbReference>
<evidence type="ECO:0000256" key="1">
    <source>
        <dbReference type="ARBA" id="ARBA00022630"/>
    </source>
</evidence>
<evidence type="ECO:0000313" key="5">
    <source>
        <dbReference type="Proteomes" id="UP000031516"/>
    </source>
</evidence>
<comment type="caution">
    <text evidence="4">The sequence shown here is derived from an EMBL/GenBank/DDBJ whole genome shotgun (WGS) entry which is preliminary data.</text>
</comment>
<sequence>MVSVAIIGGGPGGIGTARVLIENDRSYHIDIFEGSSKIGGVWNYDPTSNNTAMYEVLETNISDHLMSYQGFRLDIKDASGKIYPTRQQVQEYLESYYDSKVASYPKLRLFTNKAVNSLKKVDSHWEVNAENDDFTYMYDYVVVANGHFNKPFVPTVPGSLEWVNQSHSKDFVSCKHFQGMNVVVVGNATSAIDIATQLSTTAAKVYQSVKPDAKAVLPDESIIKVVPQIKSLHAGSSNKIQLIDGTSIEDIDHIIWATGFQYDIPFLKSYQSDLFRDQSNRLFNLWEHIVYRPDPTIFFSLLMKQIIPFQLAELQASIMDLVISGSIAAADITNAPYDSLNDNIHEVPSADYHLVQSPKDIQYYRHLQDIIDKQNLNSPFKPVLWTDDLAKERENCSKLKAQRQQLLVKWAIHQRSAHEPYTIPDSTFE</sequence>
<keyword evidence="3" id="KW-0560">Oxidoreductase</keyword>
<dbReference type="Pfam" id="PF13738">
    <property type="entry name" value="Pyr_redox_3"/>
    <property type="match status" value="1"/>
</dbReference>
<dbReference type="Proteomes" id="UP000031516">
    <property type="component" value="Unassembled WGS sequence"/>
</dbReference>
<dbReference type="AlphaFoldDB" id="A0A0A8L1C0"/>
<proteinExistence type="predicted"/>
<name>A0A0A8L1C0_9SACH</name>
<keyword evidence="5" id="KW-1185">Reference proteome</keyword>
<dbReference type="InterPro" id="IPR050346">
    <property type="entry name" value="FMO-like"/>
</dbReference>
<keyword evidence="2" id="KW-0274">FAD</keyword>